<evidence type="ECO:0000313" key="1">
    <source>
        <dbReference type="EMBL" id="UOK72525.1"/>
    </source>
</evidence>
<name>A0A9E7A123_9HYPH</name>
<dbReference type="EMBL" id="CP083239">
    <property type="protein sequence ID" value="UOK72525.1"/>
    <property type="molecule type" value="Genomic_DNA"/>
</dbReference>
<dbReference type="Proteomes" id="UP000831684">
    <property type="component" value="Chromosome"/>
</dbReference>
<dbReference type="KEGG" id="apol:K9D25_07430"/>
<organism evidence="1 2">
    <name type="scientific">Ancylobacter polymorphus</name>
    <dbReference type="NCBI Taxonomy" id="223390"/>
    <lineage>
        <taxon>Bacteria</taxon>
        <taxon>Pseudomonadati</taxon>
        <taxon>Pseudomonadota</taxon>
        <taxon>Alphaproteobacteria</taxon>
        <taxon>Hyphomicrobiales</taxon>
        <taxon>Xanthobacteraceae</taxon>
        <taxon>Ancylobacter</taxon>
    </lineage>
</organism>
<gene>
    <name evidence="1" type="ORF">K9D25_07430</name>
</gene>
<sequence>MVKKPQRRTRIEHLYGTTAGDVKEIGVTFDERTGEIQFANAMVDTYSEVSYERPKGPKVISRIPQASTTLTFHNSIALSSNYDFLCAVDTNTRIINQRKISAVGFVTFSKAPPPQGTGDYWSLDVPFCWEFVNIKVENPENFGWLVALETIYFRRLITNEMRIGMVVDSDLGNLIAYNARRKPFFENRLLPKNVQLIYASADTGGENIINKVLKIADSVSGQILHAVETGKVTPNLEVANSPYFEGQRIVMPSLKRY</sequence>
<evidence type="ECO:0000313" key="2">
    <source>
        <dbReference type="Proteomes" id="UP000831684"/>
    </source>
</evidence>
<proteinExistence type="predicted"/>
<dbReference type="AlphaFoldDB" id="A0A9E7A123"/>
<protein>
    <submittedName>
        <fullName evidence="1">Uncharacterized protein</fullName>
    </submittedName>
</protein>
<accession>A0A9E7A123</accession>
<dbReference type="RefSeq" id="WP_244450222.1">
    <property type="nucleotide sequence ID" value="NZ_CP083239.1"/>
</dbReference>
<reference evidence="1" key="1">
    <citation type="submission" date="2021-09" db="EMBL/GenBank/DDBJ databases">
        <title>Network and meta-omics reveal the key degrader and cooperation patterns in an efficient 1,4-dioxane-degrading microbial community.</title>
        <authorList>
            <person name="Dai C."/>
        </authorList>
    </citation>
    <scope>NUCLEOTIDE SEQUENCE</scope>
    <source>
        <strain evidence="1">ZM13</strain>
    </source>
</reference>